<dbReference type="Gene3D" id="1.20.120.160">
    <property type="entry name" value="HPT domain"/>
    <property type="match status" value="1"/>
</dbReference>
<feature type="domain" description="Histidine kinase" evidence="16">
    <location>
        <begin position="332"/>
        <end position="552"/>
    </location>
</feature>
<sequence>MATIAVLIAAVISILAAGRLEQRRDIAYLDALLHAEAGLVDRQLSAYGAALLTIARSDGLARGTDIAEIRREAERVGDLFGGWFVLSLSGPSLEIVMQTRTDGPLPDAIPRSDARQIVAAEREAALTRRPAVSDAFMGQVAGEYVFTLAAAVPAASPYMRGRYLYMSFDTGHLSRLLAEEGLPQGHVSAIVDGSQRIIAHSDNIERYRMAPLPTGFLDAAQGDGATVLIGAELDPGEGRRIVAMQRLTLAPNWTLLVSAPYRPVFLLGLSSIWPVLSVLATILLLVGADTIRARYVMQRVARKAAEAQADETSRLVEALRVAQTRQKKLIGVIGHELRTPLVAQLALLDMLTTGDPISDGGELIDRARRDAHDMLALLEDLLDIARIGTGEVRLNWSPLNPARLVHDAAEILRPIAARNGNRINVAVGGEIGMVLGDAAALRRILLNFGTNAAKFTQDGKITLALVSRPLPGNRVELTLSVTDTGIGISAEDQESLFEEFARLDSARTLDPGGTGLGLAICRGLAEAMGGGVEVDSAPGVGSTFRAKVILPRTTGAALGQPVTTATDLGGLRILLAEDQEIIRRVTARDLEMRGAQIVAVADGREAVAEAEHARFDLILMDLRMPGLDGASAARMIRDGDGPNARTPILGVTAEQNPESSALVVAGVLTACLTKPVDAAALPGYLGPGQATGAAPMDHRPSGEALIDVEAVDWLAENPDFAIELFGNLNAETETVLSNVSSARTTDEFAAMSEEVHRLSGLAKVCGATALGEVLDQIDRAARAGDRAAVAEGTALARSLASRTRAALAARVDPGAC</sequence>
<keyword evidence="20" id="KW-1185">Reference proteome</keyword>
<evidence type="ECO:0000256" key="7">
    <source>
        <dbReference type="ARBA" id="ARBA00022679"/>
    </source>
</evidence>
<organism evidence="19 20">
    <name type="scientific">Roseicyclus marinus</name>
    <dbReference type="NCBI Taxonomy" id="2161673"/>
    <lineage>
        <taxon>Bacteria</taxon>
        <taxon>Pseudomonadati</taxon>
        <taxon>Pseudomonadota</taxon>
        <taxon>Alphaproteobacteria</taxon>
        <taxon>Rhodobacterales</taxon>
        <taxon>Roseobacteraceae</taxon>
        <taxon>Roseicyclus</taxon>
    </lineage>
</organism>
<comment type="catalytic activity">
    <reaction evidence="1">
        <text>ATP + protein L-histidine = ADP + protein N-phospho-L-histidine.</text>
        <dbReference type="EC" id="2.7.13.3"/>
    </reaction>
</comment>
<dbReference type="PROSITE" id="PS50894">
    <property type="entry name" value="HPT"/>
    <property type="match status" value="1"/>
</dbReference>
<dbReference type="Pfam" id="PF00512">
    <property type="entry name" value="HisKA"/>
    <property type="match status" value="1"/>
</dbReference>
<evidence type="ECO:0000313" key="20">
    <source>
        <dbReference type="Proteomes" id="UP001337723"/>
    </source>
</evidence>
<dbReference type="EC" id="2.7.13.3" evidence="3"/>
<dbReference type="InterPro" id="IPR003661">
    <property type="entry name" value="HisK_dim/P_dom"/>
</dbReference>
<feature type="modified residue" description="Phosphohistidine" evidence="14">
    <location>
        <position position="756"/>
    </location>
</feature>
<evidence type="ECO:0000313" key="19">
    <source>
        <dbReference type="EMBL" id="BDW86386.1"/>
    </source>
</evidence>
<dbReference type="SUPFAM" id="SSF47384">
    <property type="entry name" value="Homodimeric domain of signal transducing histidine kinase"/>
    <property type="match status" value="1"/>
</dbReference>
<keyword evidence="9" id="KW-0418">Kinase</keyword>
<evidence type="ECO:0000256" key="6">
    <source>
        <dbReference type="ARBA" id="ARBA00022553"/>
    </source>
</evidence>
<dbReference type="InterPro" id="IPR036097">
    <property type="entry name" value="HisK_dim/P_sf"/>
</dbReference>
<protein>
    <recommendedName>
        <fullName evidence="3">histidine kinase</fullName>
        <ecNumber evidence="3">2.7.13.3</ecNumber>
    </recommendedName>
</protein>
<dbReference type="Gene3D" id="1.10.287.130">
    <property type="match status" value="1"/>
</dbReference>
<dbReference type="Gene3D" id="3.40.50.2300">
    <property type="match status" value="1"/>
</dbReference>
<dbReference type="InterPro" id="IPR001789">
    <property type="entry name" value="Sig_transdc_resp-reg_receiver"/>
</dbReference>
<keyword evidence="5" id="KW-0997">Cell inner membrane</keyword>
<dbReference type="PANTHER" id="PTHR43047:SF72">
    <property type="entry name" value="OSMOSENSING HISTIDINE PROTEIN KINASE SLN1"/>
    <property type="match status" value="1"/>
</dbReference>
<comment type="subcellular location">
    <subcellularLocation>
        <location evidence="2">Cell inner membrane</location>
        <topology evidence="2">Multi-pass membrane protein</topology>
    </subcellularLocation>
</comment>
<keyword evidence="11" id="KW-1133">Transmembrane helix</keyword>
<evidence type="ECO:0000259" key="18">
    <source>
        <dbReference type="PROSITE" id="PS50894"/>
    </source>
</evidence>
<dbReference type="SUPFAM" id="SSF55874">
    <property type="entry name" value="ATPase domain of HSP90 chaperone/DNA topoisomerase II/histidine kinase"/>
    <property type="match status" value="1"/>
</dbReference>
<keyword evidence="6 15" id="KW-0597">Phosphoprotein</keyword>
<dbReference type="SMART" id="SM00448">
    <property type="entry name" value="REC"/>
    <property type="match status" value="1"/>
</dbReference>
<dbReference type="CDD" id="cd16922">
    <property type="entry name" value="HATPase_EvgS-ArcB-TorS-like"/>
    <property type="match status" value="1"/>
</dbReference>
<dbReference type="AlphaFoldDB" id="A0AA48KNQ2"/>
<dbReference type="InterPro" id="IPR004358">
    <property type="entry name" value="Sig_transdc_His_kin-like_C"/>
</dbReference>
<feature type="modified residue" description="4-aspartylphosphate" evidence="15">
    <location>
        <position position="621"/>
    </location>
</feature>
<dbReference type="CDD" id="cd17546">
    <property type="entry name" value="REC_hyHK_CKI1_RcsC-like"/>
    <property type="match status" value="1"/>
</dbReference>
<gene>
    <name evidence="19" type="ORF">MACH21_25630</name>
</gene>
<keyword evidence="7" id="KW-0808">Transferase</keyword>
<dbReference type="SMART" id="SM00387">
    <property type="entry name" value="HATPase_c"/>
    <property type="match status" value="1"/>
</dbReference>
<dbReference type="SMART" id="SM00388">
    <property type="entry name" value="HisKA"/>
    <property type="match status" value="1"/>
</dbReference>
<keyword evidence="4" id="KW-1003">Cell membrane</keyword>
<dbReference type="Gene3D" id="3.30.565.10">
    <property type="entry name" value="Histidine kinase-like ATPase, C-terminal domain"/>
    <property type="match status" value="1"/>
</dbReference>
<evidence type="ECO:0000256" key="2">
    <source>
        <dbReference type="ARBA" id="ARBA00004429"/>
    </source>
</evidence>
<dbReference type="InterPro" id="IPR003594">
    <property type="entry name" value="HATPase_dom"/>
</dbReference>
<evidence type="ECO:0000256" key="5">
    <source>
        <dbReference type="ARBA" id="ARBA00022519"/>
    </source>
</evidence>
<feature type="domain" description="Response regulatory" evidence="17">
    <location>
        <begin position="572"/>
        <end position="689"/>
    </location>
</feature>
<keyword evidence="10" id="KW-0067">ATP-binding</keyword>
<keyword evidence="12" id="KW-0902">Two-component regulatory system</keyword>
<evidence type="ECO:0000259" key="17">
    <source>
        <dbReference type="PROSITE" id="PS50110"/>
    </source>
</evidence>
<dbReference type="InterPro" id="IPR011006">
    <property type="entry name" value="CheY-like_superfamily"/>
</dbReference>
<dbReference type="PRINTS" id="PR00344">
    <property type="entry name" value="BCTRLSENSOR"/>
</dbReference>
<dbReference type="InterPro" id="IPR036641">
    <property type="entry name" value="HPT_dom_sf"/>
</dbReference>
<dbReference type="CDD" id="cd00082">
    <property type="entry name" value="HisKA"/>
    <property type="match status" value="1"/>
</dbReference>
<dbReference type="PROSITE" id="PS50109">
    <property type="entry name" value="HIS_KIN"/>
    <property type="match status" value="1"/>
</dbReference>
<proteinExistence type="predicted"/>
<keyword evidence="10" id="KW-0547">Nucleotide-binding</keyword>
<dbReference type="PROSITE" id="PS50110">
    <property type="entry name" value="RESPONSE_REGULATORY"/>
    <property type="match status" value="1"/>
</dbReference>
<dbReference type="GO" id="GO:0000155">
    <property type="term" value="F:phosphorelay sensor kinase activity"/>
    <property type="evidence" value="ECO:0007669"/>
    <property type="project" value="InterPro"/>
</dbReference>
<dbReference type="SUPFAM" id="SSF47226">
    <property type="entry name" value="Histidine-containing phosphotransfer domain, HPT domain"/>
    <property type="match status" value="1"/>
</dbReference>
<dbReference type="EMBL" id="AP027266">
    <property type="protein sequence ID" value="BDW86386.1"/>
    <property type="molecule type" value="Genomic_DNA"/>
</dbReference>
<evidence type="ECO:0000256" key="1">
    <source>
        <dbReference type="ARBA" id="ARBA00000085"/>
    </source>
</evidence>
<evidence type="ECO:0000256" key="8">
    <source>
        <dbReference type="ARBA" id="ARBA00022692"/>
    </source>
</evidence>
<feature type="domain" description="HPt" evidence="18">
    <location>
        <begin position="717"/>
        <end position="810"/>
    </location>
</feature>
<dbReference type="InterPro" id="IPR005467">
    <property type="entry name" value="His_kinase_dom"/>
</dbReference>
<reference evidence="19 20" key="1">
    <citation type="submission" date="2023-01" db="EMBL/GenBank/DDBJ databases">
        <title>Complete genome sequence of Roseicyclus marinus strain Dej080120_10.</title>
        <authorList>
            <person name="Ueki S."/>
            <person name="Maruyama F."/>
        </authorList>
    </citation>
    <scope>NUCLEOTIDE SEQUENCE [LARGE SCALE GENOMIC DNA]</scope>
    <source>
        <strain evidence="19 20">Dej080120_10</strain>
    </source>
</reference>
<evidence type="ECO:0000256" key="10">
    <source>
        <dbReference type="ARBA" id="ARBA00022840"/>
    </source>
</evidence>
<accession>A0AA48KNQ2</accession>
<evidence type="ECO:0000256" key="11">
    <source>
        <dbReference type="ARBA" id="ARBA00022989"/>
    </source>
</evidence>
<dbReference type="PANTHER" id="PTHR43047">
    <property type="entry name" value="TWO-COMPONENT HISTIDINE PROTEIN KINASE"/>
    <property type="match status" value="1"/>
</dbReference>
<evidence type="ECO:0000256" key="3">
    <source>
        <dbReference type="ARBA" id="ARBA00012438"/>
    </source>
</evidence>
<evidence type="ECO:0000256" key="4">
    <source>
        <dbReference type="ARBA" id="ARBA00022475"/>
    </source>
</evidence>
<dbReference type="InterPro" id="IPR036890">
    <property type="entry name" value="HATPase_C_sf"/>
</dbReference>
<dbReference type="Pfam" id="PF02518">
    <property type="entry name" value="HATPase_c"/>
    <property type="match status" value="1"/>
</dbReference>
<evidence type="ECO:0000256" key="13">
    <source>
        <dbReference type="ARBA" id="ARBA00023136"/>
    </source>
</evidence>
<evidence type="ECO:0000259" key="16">
    <source>
        <dbReference type="PROSITE" id="PS50109"/>
    </source>
</evidence>
<dbReference type="GO" id="GO:0005886">
    <property type="term" value="C:plasma membrane"/>
    <property type="evidence" value="ECO:0007669"/>
    <property type="project" value="UniProtKB-SubCell"/>
</dbReference>
<dbReference type="RefSeq" id="WP_338272323.1">
    <property type="nucleotide sequence ID" value="NZ_AP027266.1"/>
</dbReference>
<keyword evidence="8" id="KW-0812">Transmembrane</keyword>
<evidence type="ECO:0000256" key="9">
    <source>
        <dbReference type="ARBA" id="ARBA00022777"/>
    </source>
</evidence>
<keyword evidence="13" id="KW-0472">Membrane</keyword>
<evidence type="ECO:0000256" key="12">
    <source>
        <dbReference type="ARBA" id="ARBA00023012"/>
    </source>
</evidence>
<name>A0AA48KNQ2_9RHOB</name>
<evidence type="ECO:0000256" key="14">
    <source>
        <dbReference type="PROSITE-ProRule" id="PRU00110"/>
    </source>
</evidence>
<dbReference type="Pfam" id="PF00072">
    <property type="entry name" value="Response_reg"/>
    <property type="match status" value="1"/>
</dbReference>
<dbReference type="KEGG" id="rmai:MACH21_25630"/>
<dbReference type="GO" id="GO:0009927">
    <property type="term" value="F:histidine phosphotransfer kinase activity"/>
    <property type="evidence" value="ECO:0007669"/>
    <property type="project" value="TreeGrafter"/>
</dbReference>
<dbReference type="Proteomes" id="UP001337723">
    <property type="component" value="Chromosome"/>
</dbReference>
<evidence type="ECO:0000256" key="15">
    <source>
        <dbReference type="PROSITE-ProRule" id="PRU00169"/>
    </source>
</evidence>
<dbReference type="InterPro" id="IPR008207">
    <property type="entry name" value="Sig_transdc_His_kin_Hpt_dom"/>
</dbReference>
<dbReference type="SUPFAM" id="SSF52172">
    <property type="entry name" value="CheY-like"/>
    <property type="match status" value="1"/>
</dbReference>